<dbReference type="PROSITE" id="PS50033">
    <property type="entry name" value="UBX"/>
    <property type="match status" value="1"/>
</dbReference>
<keyword evidence="3" id="KW-0808">Transferase</keyword>
<feature type="compositionally biased region" description="Basic and acidic residues" evidence="9">
    <location>
        <begin position="458"/>
        <end position="475"/>
    </location>
</feature>
<evidence type="ECO:0000256" key="6">
    <source>
        <dbReference type="ARBA" id="ARBA00022786"/>
    </source>
</evidence>
<dbReference type="PANTHER" id="PTHR22937:SF65">
    <property type="entry name" value="E3 UBIQUITIN-PROTEIN LIGASE ARK2C"/>
    <property type="match status" value="1"/>
</dbReference>
<dbReference type="Pfam" id="PF13639">
    <property type="entry name" value="zf-RING_2"/>
    <property type="match status" value="1"/>
</dbReference>
<dbReference type="PaxDb" id="3218-PP1S81_129V6.1"/>
<evidence type="ECO:0000259" key="11">
    <source>
        <dbReference type="PROSITE" id="PS50089"/>
    </source>
</evidence>
<dbReference type="GO" id="GO:0061630">
    <property type="term" value="F:ubiquitin protein ligase activity"/>
    <property type="evidence" value="ECO:0000318"/>
    <property type="project" value="GO_Central"/>
</dbReference>
<dbReference type="InterPro" id="IPR009060">
    <property type="entry name" value="UBA-like_sf"/>
</dbReference>
<evidence type="ECO:0000256" key="3">
    <source>
        <dbReference type="ARBA" id="ARBA00022679"/>
    </source>
</evidence>
<dbReference type="SUPFAM" id="SSF54236">
    <property type="entry name" value="Ubiquitin-like"/>
    <property type="match status" value="2"/>
</dbReference>
<dbReference type="InterPro" id="IPR029071">
    <property type="entry name" value="Ubiquitin-like_domsf"/>
</dbReference>
<dbReference type="Gene3D" id="3.30.40.10">
    <property type="entry name" value="Zinc/RING finger domain, C3HC4 (zinc finger)"/>
    <property type="match status" value="1"/>
</dbReference>
<reference evidence="12 14" key="1">
    <citation type="journal article" date="2008" name="Science">
        <title>The Physcomitrella genome reveals evolutionary insights into the conquest of land by plants.</title>
        <authorList>
            <person name="Rensing S."/>
            <person name="Lang D."/>
            <person name="Zimmer A."/>
            <person name="Terry A."/>
            <person name="Salamov A."/>
            <person name="Shapiro H."/>
            <person name="Nishiyama T."/>
            <person name="Perroud P.-F."/>
            <person name="Lindquist E."/>
            <person name="Kamisugi Y."/>
            <person name="Tanahashi T."/>
            <person name="Sakakibara K."/>
            <person name="Fujita T."/>
            <person name="Oishi K."/>
            <person name="Shin-I T."/>
            <person name="Kuroki Y."/>
            <person name="Toyoda A."/>
            <person name="Suzuki Y."/>
            <person name="Hashimoto A."/>
            <person name="Yamaguchi K."/>
            <person name="Sugano A."/>
            <person name="Kohara Y."/>
            <person name="Fujiyama A."/>
            <person name="Anterola A."/>
            <person name="Aoki S."/>
            <person name="Ashton N."/>
            <person name="Barbazuk W.B."/>
            <person name="Barker E."/>
            <person name="Bennetzen J."/>
            <person name="Bezanilla M."/>
            <person name="Blankenship R."/>
            <person name="Cho S.H."/>
            <person name="Dutcher S."/>
            <person name="Estelle M."/>
            <person name="Fawcett J.A."/>
            <person name="Gundlach H."/>
            <person name="Hanada K."/>
            <person name="Heyl A."/>
            <person name="Hicks K.A."/>
            <person name="Hugh J."/>
            <person name="Lohr M."/>
            <person name="Mayer K."/>
            <person name="Melkozernov A."/>
            <person name="Murata T."/>
            <person name="Nelson D."/>
            <person name="Pils B."/>
            <person name="Prigge M."/>
            <person name="Reiss B."/>
            <person name="Renner T."/>
            <person name="Rombauts S."/>
            <person name="Rushton P."/>
            <person name="Sanderfoot A."/>
            <person name="Schween G."/>
            <person name="Shiu S.-H."/>
            <person name="Stueber K."/>
            <person name="Theodoulou F.L."/>
            <person name="Tu H."/>
            <person name="Van de Peer Y."/>
            <person name="Verrier P.J."/>
            <person name="Waters E."/>
            <person name="Wood A."/>
            <person name="Yang L."/>
            <person name="Cove D."/>
            <person name="Cuming A."/>
            <person name="Hasebe M."/>
            <person name="Lucas S."/>
            <person name="Mishler D.B."/>
            <person name="Reski R."/>
            <person name="Grigoriev I."/>
            <person name="Quatrano R.S."/>
            <person name="Boore J.L."/>
        </authorList>
    </citation>
    <scope>NUCLEOTIDE SEQUENCE [LARGE SCALE GENOMIC DNA]</scope>
    <source>
        <strain evidence="13 14">cv. Gransden 2004</strain>
    </source>
</reference>
<dbReference type="SUPFAM" id="SSF57850">
    <property type="entry name" value="RING/U-box"/>
    <property type="match status" value="1"/>
</dbReference>
<dbReference type="InterPro" id="IPR045191">
    <property type="entry name" value="MBR1/2-like"/>
</dbReference>
<dbReference type="EnsemblPlants" id="Pp3c16_18430V3.2">
    <property type="protein sequence ID" value="Pp3c16_18430V3.2"/>
    <property type="gene ID" value="Pp3c16_18430"/>
</dbReference>
<dbReference type="PROSITE" id="PS50089">
    <property type="entry name" value="ZF_RING_2"/>
    <property type="match status" value="1"/>
</dbReference>
<dbReference type="Proteomes" id="UP000006727">
    <property type="component" value="Chromosome 16"/>
</dbReference>
<dbReference type="Gramene" id="Pp3c16_18430V3.2">
    <property type="protein sequence ID" value="Pp3c16_18430V3.2"/>
    <property type="gene ID" value="Pp3c16_18430"/>
</dbReference>
<proteinExistence type="predicted"/>
<accession>A0A2K1J965</accession>
<reference evidence="13" key="3">
    <citation type="submission" date="2020-12" db="UniProtKB">
        <authorList>
            <consortium name="EnsemblPlants"/>
        </authorList>
    </citation>
    <scope>IDENTIFICATION</scope>
</reference>
<dbReference type="SMART" id="SM00184">
    <property type="entry name" value="RING"/>
    <property type="match status" value="1"/>
</dbReference>
<dbReference type="GeneID" id="112293148"/>
<dbReference type="Gene3D" id="1.10.8.10">
    <property type="entry name" value="DNA helicase RuvA subunit, C-terminal domain"/>
    <property type="match status" value="1"/>
</dbReference>
<feature type="region of interest" description="Disordered" evidence="9">
    <location>
        <begin position="445"/>
        <end position="481"/>
    </location>
</feature>
<dbReference type="CDD" id="cd16448">
    <property type="entry name" value="RING-H2"/>
    <property type="match status" value="1"/>
</dbReference>
<dbReference type="GO" id="GO:0008270">
    <property type="term" value="F:zinc ion binding"/>
    <property type="evidence" value="ECO:0007669"/>
    <property type="project" value="UniProtKB-KW"/>
</dbReference>
<evidence type="ECO:0000259" key="10">
    <source>
        <dbReference type="PROSITE" id="PS50033"/>
    </source>
</evidence>
<dbReference type="InterPro" id="IPR001012">
    <property type="entry name" value="UBX_dom"/>
</dbReference>
<feature type="compositionally biased region" description="Polar residues" evidence="9">
    <location>
        <begin position="200"/>
        <end position="215"/>
    </location>
</feature>
<feature type="region of interest" description="Disordered" evidence="9">
    <location>
        <begin position="95"/>
        <end position="151"/>
    </location>
</feature>
<evidence type="ECO:0000256" key="1">
    <source>
        <dbReference type="ARBA" id="ARBA00000900"/>
    </source>
</evidence>
<dbReference type="PANTHER" id="PTHR22937">
    <property type="entry name" value="E3 UBIQUITIN-PROTEIN LIGASE RNF165"/>
    <property type="match status" value="1"/>
</dbReference>
<dbReference type="AlphaFoldDB" id="A0A2K1J965"/>
<sequence>MVDVLEAMGFPKQWCELALRSSSGIEPAVELLLQWQADGGAPPAVSESPSTLFSLLPSLRQPVSVAAVSTAPKPVTPAAGLDAVVPDAGGVGQIPSPYSGRRLKVQDEDSEKSRARKHAVEGKANGRRRSQVAVAPAFASGSSSRADQRAAPVELHIRCPGYPTMTGTFSAGSTLKEVRDFVLNELQTQQLRQPVERPSSLVTNRQSRTPRSSANAAFPFPDRASKRTGKTSRYADPTSSATAPLNLTARNLYFLIPFPREVFDTEASMATTLCDANLFPRGILTAQFLIKPNSSTSENVINPHEISEPLGESVHSRHAHVSASQPLRDNDFSQYVEDVTKREQQLKATLDSFSSKQESERETSETLDTGIAAATVLAPIVTPSVEATSTSVACTGEERSLEVDGERVRHRELALQAAAKRMTEAAQMFREGFIPDEGELGGYFSTPSDVPPVSARTGDGETRFAPRDRDSKGKQVADCGPSQPTELRVQNLRNNFVGFRGRASRARLPLPFSSSRPEKLQRIGELSNDISAGGNPTSIFASGNAIDRVVRRGEVQETSPLARWHGGSPGNGSPSISELRIWLEDGSVLRHTFPAYTTLQSVCEFAIPGRFSVAEYGLTLPIPGSQFFEGEALTLTLQEVGLVPRGVVHLQKVGSRGLVTQDRRRARRMMRYLQSDNEPELELEQLWQEFSRHMNTNLSYEELVELEGSIGRVNVGVPESTIANLPTHTVSRSAGDICIVCLSEMVEGEEVMVLPCVHSFHLACIRQWLLQSTCCPTCKHYIS</sequence>
<feature type="domain" description="UBX" evidence="10">
    <location>
        <begin position="572"/>
        <end position="650"/>
    </location>
</feature>
<evidence type="ECO:0000256" key="7">
    <source>
        <dbReference type="ARBA" id="ARBA00022833"/>
    </source>
</evidence>
<dbReference type="EMBL" id="ABEU02000016">
    <property type="protein sequence ID" value="PNR38068.1"/>
    <property type="molecule type" value="Genomic_DNA"/>
</dbReference>
<dbReference type="Pfam" id="PF00789">
    <property type="entry name" value="UBX"/>
    <property type="match status" value="1"/>
</dbReference>
<evidence type="ECO:0000313" key="12">
    <source>
        <dbReference type="EMBL" id="PNR38068.1"/>
    </source>
</evidence>
<evidence type="ECO:0000313" key="13">
    <source>
        <dbReference type="EnsemblPlants" id="Pp3c16_18430V3.1"/>
    </source>
</evidence>
<evidence type="ECO:0000256" key="8">
    <source>
        <dbReference type="PROSITE-ProRule" id="PRU00175"/>
    </source>
</evidence>
<dbReference type="InterPro" id="IPR013083">
    <property type="entry name" value="Znf_RING/FYVE/PHD"/>
</dbReference>
<dbReference type="EC" id="2.3.2.27" evidence="2"/>
<keyword evidence="6" id="KW-0833">Ubl conjugation pathway</keyword>
<evidence type="ECO:0000256" key="2">
    <source>
        <dbReference type="ARBA" id="ARBA00012483"/>
    </source>
</evidence>
<protein>
    <recommendedName>
        <fullName evidence="2">RING-type E3 ubiquitin transferase</fullName>
        <ecNumber evidence="2">2.3.2.27</ecNumber>
    </recommendedName>
</protein>
<reference evidence="12 14" key="2">
    <citation type="journal article" date="2018" name="Plant J.">
        <title>The Physcomitrella patens chromosome-scale assembly reveals moss genome structure and evolution.</title>
        <authorList>
            <person name="Lang D."/>
            <person name="Ullrich K.K."/>
            <person name="Murat F."/>
            <person name="Fuchs J."/>
            <person name="Jenkins J."/>
            <person name="Haas F.B."/>
            <person name="Piednoel M."/>
            <person name="Gundlach H."/>
            <person name="Van Bel M."/>
            <person name="Meyberg R."/>
            <person name="Vives C."/>
            <person name="Morata J."/>
            <person name="Symeonidi A."/>
            <person name="Hiss M."/>
            <person name="Muchero W."/>
            <person name="Kamisugi Y."/>
            <person name="Saleh O."/>
            <person name="Blanc G."/>
            <person name="Decker E.L."/>
            <person name="van Gessel N."/>
            <person name="Grimwood J."/>
            <person name="Hayes R.D."/>
            <person name="Graham S.W."/>
            <person name="Gunter L.E."/>
            <person name="McDaniel S.F."/>
            <person name="Hoernstein S.N.W."/>
            <person name="Larsson A."/>
            <person name="Li F.W."/>
            <person name="Perroud P.F."/>
            <person name="Phillips J."/>
            <person name="Ranjan P."/>
            <person name="Rokshar D.S."/>
            <person name="Rothfels C.J."/>
            <person name="Schneider L."/>
            <person name="Shu S."/>
            <person name="Stevenson D.W."/>
            <person name="Thummler F."/>
            <person name="Tillich M."/>
            <person name="Villarreal Aguilar J.C."/>
            <person name="Widiez T."/>
            <person name="Wong G.K."/>
            <person name="Wymore A."/>
            <person name="Zhang Y."/>
            <person name="Zimmer A.D."/>
            <person name="Quatrano R.S."/>
            <person name="Mayer K.F.X."/>
            <person name="Goodstein D."/>
            <person name="Casacuberta J.M."/>
            <person name="Vandepoele K."/>
            <person name="Reski R."/>
            <person name="Cuming A.C."/>
            <person name="Tuskan G.A."/>
            <person name="Maumus F."/>
            <person name="Salse J."/>
            <person name="Schmutz J."/>
            <person name="Rensing S.A."/>
        </authorList>
    </citation>
    <scope>NUCLEOTIDE SEQUENCE [LARGE SCALE GENOMIC DNA]</scope>
    <source>
        <strain evidence="13 14">cv. Gransden 2004</strain>
    </source>
</reference>
<dbReference type="Gramene" id="Pp3c16_18430V3.1">
    <property type="protein sequence ID" value="Pp3c16_18430V3.1"/>
    <property type="gene ID" value="Pp3c16_18430"/>
</dbReference>
<comment type="catalytic activity">
    <reaction evidence="1">
        <text>S-ubiquitinyl-[E2 ubiquitin-conjugating enzyme]-L-cysteine + [acceptor protein]-L-lysine = [E2 ubiquitin-conjugating enzyme]-L-cysteine + N(6)-ubiquitinyl-[acceptor protein]-L-lysine.</text>
        <dbReference type="EC" id="2.3.2.27"/>
    </reaction>
</comment>
<evidence type="ECO:0000256" key="5">
    <source>
        <dbReference type="ARBA" id="ARBA00022771"/>
    </source>
</evidence>
<keyword evidence="7" id="KW-0862">Zinc</keyword>
<keyword evidence="4" id="KW-0479">Metal-binding</keyword>
<gene>
    <name evidence="13" type="primary">LOC112293148</name>
    <name evidence="12" type="ORF">PHYPA_021179</name>
</gene>
<keyword evidence="14" id="KW-1185">Reference proteome</keyword>
<evidence type="ECO:0000256" key="9">
    <source>
        <dbReference type="SAM" id="MobiDB-lite"/>
    </source>
</evidence>
<dbReference type="EnsemblPlants" id="Pp3c16_18430V3.1">
    <property type="protein sequence ID" value="Pp3c16_18430V3.1"/>
    <property type="gene ID" value="Pp3c16_18430"/>
</dbReference>
<feature type="compositionally biased region" description="Basic and acidic residues" evidence="9">
    <location>
        <begin position="104"/>
        <end position="121"/>
    </location>
</feature>
<dbReference type="InterPro" id="IPR001841">
    <property type="entry name" value="Znf_RING"/>
</dbReference>
<dbReference type="CDD" id="cd01767">
    <property type="entry name" value="UBX"/>
    <property type="match status" value="1"/>
</dbReference>
<dbReference type="Gene3D" id="3.10.20.90">
    <property type="entry name" value="Phosphatidylinositol 3-kinase Catalytic Subunit, Chain A, domain 1"/>
    <property type="match status" value="2"/>
</dbReference>
<dbReference type="SUPFAM" id="SSF46934">
    <property type="entry name" value="UBA-like"/>
    <property type="match status" value="1"/>
</dbReference>
<name>A0A2K1J965_PHYPA</name>
<evidence type="ECO:0000313" key="14">
    <source>
        <dbReference type="Proteomes" id="UP000006727"/>
    </source>
</evidence>
<dbReference type="RefSeq" id="XP_024398060.1">
    <property type="nucleotide sequence ID" value="XM_024542292.2"/>
</dbReference>
<keyword evidence="5 8" id="KW-0863">Zinc-finger</keyword>
<feature type="domain" description="RING-type" evidence="11">
    <location>
        <begin position="738"/>
        <end position="779"/>
    </location>
</feature>
<organism evidence="12">
    <name type="scientific">Physcomitrium patens</name>
    <name type="common">Spreading-leaved earth moss</name>
    <name type="synonym">Physcomitrella patens</name>
    <dbReference type="NCBI Taxonomy" id="3218"/>
    <lineage>
        <taxon>Eukaryota</taxon>
        <taxon>Viridiplantae</taxon>
        <taxon>Streptophyta</taxon>
        <taxon>Embryophyta</taxon>
        <taxon>Bryophyta</taxon>
        <taxon>Bryophytina</taxon>
        <taxon>Bryopsida</taxon>
        <taxon>Funariidae</taxon>
        <taxon>Funariales</taxon>
        <taxon>Funariaceae</taxon>
        <taxon>Physcomitrium</taxon>
    </lineage>
</organism>
<feature type="region of interest" description="Disordered" evidence="9">
    <location>
        <begin position="189"/>
        <end position="241"/>
    </location>
</feature>
<dbReference type="STRING" id="3218.A0A2K1J965"/>
<evidence type="ECO:0000256" key="4">
    <source>
        <dbReference type="ARBA" id="ARBA00022723"/>
    </source>
</evidence>
<dbReference type="SMART" id="SM00166">
    <property type="entry name" value="UBX"/>
    <property type="match status" value="1"/>
</dbReference>